<dbReference type="PANTHER" id="PTHR46224:SF6">
    <property type="entry name" value="ANKYRIN REPEAT FAMILY PROTEIN"/>
    <property type="match status" value="1"/>
</dbReference>
<gene>
    <name evidence="4" type="ORF">WJX72_002461</name>
</gene>
<dbReference type="Gene3D" id="1.25.40.10">
    <property type="entry name" value="Tetratricopeptide repeat domain"/>
    <property type="match status" value="1"/>
</dbReference>
<feature type="repeat" description="ANK" evidence="1">
    <location>
        <begin position="136"/>
        <end position="168"/>
    </location>
</feature>
<dbReference type="SMART" id="SM00028">
    <property type="entry name" value="TPR"/>
    <property type="match status" value="3"/>
</dbReference>
<dbReference type="PROSITE" id="PS50297">
    <property type="entry name" value="ANK_REP_REGION"/>
    <property type="match status" value="3"/>
</dbReference>
<protein>
    <recommendedName>
        <fullName evidence="3">Serine/threonine-protein kinase BSK1-like TPR repeats domain-containing protein</fullName>
    </recommendedName>
</protein>
<evidence type="ECO:0000313" key="5">
    <source>
        <dbReference type="Proteomes" id="UP001489004"/>
    </source>
</evidence>
<evidence type="ECO:0000313" key="4">
    <source>
        <dbReference type="EMBL" id="KAK9828865.1"/>
    </source>
</evidence>
<reference evidence="4 5" key="1">
    <citation type="journal article" date="2024" name="Nat. Commun.">
        <title>Phylogenomics reveals the evolutionary origins of lichenization in chlorophyte algae.</title>
        <authorList>
            <person name="Puginier C."/>
            <person name="Libourel C."/>
            <person name="Otte J."/>
            <person name="Skaloud P."/>
            <person name="Haon M."/>
            <person name="Grisel S."/>
            <person name="Petersen M."/>
            <person name="Berrin J.G."/>
            <person name="Delaux P.M."/>
            <person name="Dal Grande F."/>
            <person name="Keller J."/>
        </authorList>
    </citation>
    <scope>NUCLEOTIDE SEQUENCE [LARGE SCALE GENOMIC DNA]</scope>
    <source>
        <strain evidence="4 5">SAG 2043</strain>
    </source>
</reference>
<comment type="caution">
    <text evidence="4">The sequence shown here is derived from an EMBL/GenBank/DDBJ whole genome shotgun (WGS) entry which is preliminary data.</text>
</comment>
<dbReference type="PRINTS" id="PR01415">
    <property type="entry name" value="ANKYRIN"/>
</dbReference>
<feature type="compositionally biased region" description="Low complexity" evidence="2">
    <location>
        <begin position="309"/>
        <end position="322"/>
    </location>
</feature>
<dbReference type="Proteomes" id="UP001489004">
    <property type="component" value="Unassembled WGS sequence"/>
</dbReference>
<dbReference type="InterPro" id="IPR036770">
    <property type="entry name" value="Ankyrin_rpt-contain_sf"/>
</dbReference>
<keyword evidence="1" id="KW-0040">ANK repeat</keyword>
<evidence type="ECO:0000256" key="2">
    <source>
        <dbReference type="SAM" id="MobiDB-lite"/>
    </source>
</evidence>
<feature type="repeat" description="ANK" evidence="1">
    <location>
        <begin position="234"/>
        <end position="266"/>
    </location>
</feature>
<evidence type="ECO:0000256" key="1">
    <source>
        <dbReference type="PROSITE-ProRule" id="PRU00023"/>
    </source>
</evidence>
<feature type="repeat" description="ANK" evidence="1">
    <location>
        <begin position="168"/>
        <end position="200"/>
    </location>
</feature>
<dbReference type="InterPro" id="IPR011990">
    <property type="entry name" value="TPR-like_helical_dom_sf"/>
</dbReference>
<dbReference type="InterPro" id="IPR051616">
    <property type="entry name" value="Cul2-RING_E3_ligase_SR"/>
</dbReference>
<dbReference type="AlphaFoldDB" id="A0AAW1R5Y5"/>
<evidence type="ECO:0000259" key="3">
    <source>
        <dbReference type="Pfam" id="PF25575"/>
    </source>
</evidence>
<accession>A0AAW1R5Y5</accession>
<dbReference type="SUPFAM" id="SSF48403">
    <property type="entry name" value="Ankyrin repeat"/>
    <property type="match status" value="1"/>
</dbReference>
<dbReference type="Pfam" id="PF25575">
    <property type="entry name" value="TPR_BSK1_C"/>
    <property type="match status" value="1"/>
</dbReference>
<sequence length="465" mass="48367">MPQSGADTAAAVQLQDVGDTVVVQLKVDTDVSQADIQVEGTAQSGNVAQLQAAAQRFQGEDLGSVKDGNGRCVLHFAAQLGRQDMCRHLLDEAHVDVNAQDEAGETPLSLAAGAGQLPTVMMLLDHNADVSRCAPGGAAPIHRAATSGSTEVLEALLAAGADVEAPSTPGTPLLWAAGSGKSDCVKALLAAGADPHATGDANVGTVLMATATGSTDVVNALLAAGANPNHAANGGVTALHAAAESSQPDMIKLLLEAGANADVEDEGGHTPISAAAAAGCRQAVEMLLPRTSQPAGAHWTVDSLIQEAQQAEEAPAPSGQAEVSIPEPEEPNPDQAAQHKRRGDEAFVAKKFLQAADAYSQALRHDTRSHLIWANRAASNLRLGRNEEALEDARRARTLKPDYTKAWYREGCAAQALERWEDAAQAYFEGYRQEPTNQEIAAAFQNAVAEGQKRHQQQKAQAGAS</sequence>
<name>A0AAW1R5Y5_9CHLO</name>
<dbReference type="InterPro" id="IPR002110">
    <property type="entry name" value="Ankyrin_rpt"/>
</dbReference>
<dbReference type="Pfam" id="PF12796">
    <property type="entry name" value="Ank_2"/>
    <property type="match status" value="3"/>
</dbReference>
<feature type="repeat" description="ANK" evidence="1">
    <location>
        <begin position="69"/>
        <end position="102"/>
    </location>
</feature>
<proteinExistence type="predicted"/>
<dbReference type="InterPro" id="IPR058209">
    <property type="entry name" value="TPR_BSK1_C"/>
</dbReference>
<organism evidence="4 5">
    <name type="scientific">[Myrmecia] bisecta</name>
    <dbReference type="NCBI Taxonomy" id="41462"/>
    <lineage>
        <taxon>Eukaryota</taxon>
        <taxon>Viridiplantae</taxon>
        <taxon>Chlorophyta</taxon>
        <taxon>core chlorophytes</taxon>
        <taxon>Trebouxiophyceae</taxon>
        <taxon>Trebouxiales</taxon>
        <taxon>Trebouxiaceae</taxon>
        <taxon>Myrmecia</taxon>
    </lineage>
</organism>
<feature type="domain" description="Serine/threonine-protein kinase BSK1-like TPR repeats" evidence="3">
    <location>
        <begin position="335"/>
        <end position="408"/>
    </location>
</feature>
<dbReference type="PANTHER" id="PTHR46224">
    <property type="entry name" value="ANKYRIN REPEAT FAMILY PROTEIN"/>
    <property type="match status" value="1"/>
</dbReference>
<dbReference type="SMART" id="SM00248">
    <property type="entry name" value="ANK"/>
    <property type="match status" value="7"/>
</dbReference>
<feature type="region of interest" description="Disordered" evidence="2">
    <location>
        <begin position="309"/>
        <end position="343"/>
    </location>
</feature>
<dbReference type="InterPro" id="IPR019734">
    <property type="entry name" value="TPR_rpt"/>
</dbReference>
<dbReference type="SUPFAM" id="SSF48452">
    <property type="entry name" value="TPR-like"/>
    <property type="match status" value="1"/>
</dbReference>
<feature type="repeat" description="ANK" evidence="1">
    <location>
        <begin position="103"/>
        <end position="131"/>
    </location>
</feature>
<dbReference type="Gene3D" id="1.25.40.20">
    <property type="entry name" value="Ankyrin repeat-containing domain"/>
    <property type="match status" value="3"/>
</dbReference>
<keyword evidence="5" id="KW-1185">Reference proteome</keyword>
<dbReference type="PROSITE" id="PS50088">
    <property type="entry name" value="ANK_REPEAT"/>
    <property type="match status" value="5"/>
</dbReference>
<dbReference type="EMBL" id="JALJOR010000001">
    <property type="protein sequence ID" value="KAK9828865.1"/>
    <property type="molecule type" value="Genomic_DNA"/>
</dbReference>